<evidence type="ECO:0000313" key="2">
    <source>
        <dbReference type="Proteomes" id="UP000217790"/>
    </source>
</evidence>
<accession>A0A2H3D2C4</accession>
<reference evidence="2" key="1">
    <citation type="journal article" date="2017" name="Nat. Ecol. Evol.">
        <title>Genome expansion and lineage-specific genetic innovations in the forest pathogenic fungi Armillaria.</title>
        <authorList>
            <person name="Sipos G."/>
            <person name="Prasanna A.N."/>
            <person name="Walter M.C."/>
            <person name="O'Connor E."/>
            <person name="Balint B."/>
            <person name="Krizsan K."/>
            <person name="Kiss B."/>
            <person name="Hess J."/>
            <person name="Varga T."/>
            <person name="Slot J."/>
            <person name="Riley R."/>
            <person name="Boka B."/>
            <person name="Rigling D."/>
            <person name="Barry K."/>
            <person name="Lee J."/>
            <person name="Mihaltcheva S."/>
            <person name="LaButti K."/>
            <person name="Lipzen A."/>
            <person name="Waldron R."/>
            <person name="Moloney N.M."/>
            <person name="Sperisen C."/>
            <person name="Kredics L."/>
            <person name="Vagvoelgyi C."/>
            <person name="Patrignani A."/>
            <person name="Fitzpatrick D."/>
            <person name="Nagy I."/>
            <person name="Doyle S."/>
            <person name="Anderson J.B."/>
            <person name="Grigoriev I.V."/>
            <person name="Gueldener U."/>
            <person name="Muensterkoetter M."/>
            <person name="Nagy L.G."/>
        </authorList>
    </citation>
    <scope>NUCLEOTIDE SEQUENCE [LARGE SCALE GENOMIC DNA]</scope>
    <source>
        <strain evidence="2">Ar21-2</strain>
    </source>
</reference>
<dbReference type="EMBL" id="KZ293695">
    <property type="protein sequence ID" value="PBK84928.1"/>
    <property type="molecule type" value="Genomic_DNA"/>
</dbReference>
<sequence>MMVSYGKHTLARGRRFSVLQEALVLEGATSFQLMINSSLLKYCLISRYTTGLFSSSSRIRVRKSLFSWDYASKITLILIQAGFYRLDVAVFHAQHVDINDITFVQRVSNFIISGQDVATRTVSSVSRVRAIRESKAPDWLSHYLCDIPPVSDKLGNLFVHEDSTDGLLNVLVQVLMGDMRGPGGTG</sequence>
<dbReference type="InParanoid" id="A0A2H3D2C4"/>
<dbReference type="Proteomes" id="UP000217790">
    <property type="component" value="Unassembled WGS sequence"/>
</dbReference>
<keyword evidence="2" id="KW-1185">Reference proteome</keyword>
<organism evidence="1 2">
    <name type="scientific">Armillaria gallica</name>
    <name type="common">Bulbous honey fungus</name>
    <name type="synonym">Armillaria bulbosa</name>
    <dbReference type="NCBI Taxonomy" id="47427"/>
    <lineage>
        <taxon>Eukaryota</taxon>
        <taxon>Fungi</taxon>
        <taxon>Dikarya</taxon>
        <taxon>Basidiomycota</taxon>
        <taxon>Agaricomycotina</taxon>
        <taxon>Agaricomycetes</taxon>
        <taxon>Agaricomycetidae</taxon>
        <taxon>Agaricales</taxon>
        <taxon>Marasmiineae</taxon>
        <taxon>Physalacriaceae</taxon>
        <taxon>Armillaria</taxon>
    </lineage>
</organism>
<protein>
    <submittedName>
        <fullName evidence="1">Uncharacterized protein</fullName>
    </submittedName>
</protein>
<gene>
    <name evidence="1" type="ORF">ARMGADRAFT_1036850</name>
</gene>
<evidence type="ECO:0000313" key="1">
    <source>
        <dbReference type="EMBL" id="PBK84928.1"/>
    </source>
</evidence>
<proteinExistence type="predicted"/>
<name>A0A2H3D2C4_ARMGA</name>
<dbReference type="AlphaFoldDB" id="A0A2H3D2C4"/>